<feature type="transmembrane region" description="Helical" evidence="1">
    <location>
        <begin position="74"/>
        <end position="98"/>
    </location>
</feature>
<keyword evidence="1" id="KW-0812">Transmembrane</keyword>
<dbReference type="PANTHER" id="PTHR35867:SF1">
    <property type="entry name" value="PROTEIN RSEC"/>
    <property type="match status" value="1"/>
</dbReference>
<keyword evidence="3" id="KW-1185">Reference proteome</keyword>
<dbReference type="EMBL" id="JACOOH010000008">
    <property type="protein sequence ID" value="MBC5622971.1"/>
    <property type="molecule type" value="Genomic_DNA"/>
</dbReference>
<evidence type="ECO:0000256" key="1">
    <source>
        <dbReference type="SAM" id="Phobius"/>
    </source>
</evidence>
<protein>
    <submittedName>
        <fullName evidence="2">SoxR reducing system RseC family protein</fullName>
    </submittedName>
</protein>
<keyword evidence="1" id="KW-0472">Membrane</keyword>
<evidence type="ECO:0000313" key="2">
    <source>
        <dbReference type="EMBL" id="MBC5622971.1"/>
    </source>
</evidence>
<keyword evidence="1" id="KW-1133">Transmembrane helix</keyword>
<reference evidence="2 3" key="1">
    <citation type="submission" date="2020-08" db="EMBL/GenBank/DDBJ databases">
        <title>Genome public.</title>
        <authorList>
            <person name="Liu C."/>
            <person name="Sun Q."/>
        </authorList>
    </citation>
    <scope>NUCLEOTIDE SEQUENCE [LARGE SCALE GENOMIC DNA]</scope>
    <source>
        <strain evidence="2 3">NSJ-56</strain>
    </source>
</reference>
<comment type="caution">
    <text evidence="2">The sequence shown here is derived from an EMBL/GenBank/DDBJ whole genome shotgun (WGS) entry which is preliminary data.</text>
</comment>
<dbReference type="PANTHER" id="PTHR35867">
    <property type="entry name" value="PROTEIN RSEC"/>
    <property type="match status" value="1"/>
</dbReference>
<gene>
    <name evidence="2" type="ORF">H8S64_17905</name>
</gene>
<organism evidence="2 3">
    <name type="scientific">Butyricimonas hominis</name>
    <dbReference type="NCBI Taxonomy" id="2763032"/>
    <lineage>
        <taxon>Bacteria</taxon>
        <taxon>Pseudomonadati</taxon>
        <taxon>Bacteroidota</taxon>
        <taxon>Bacteroidia</taxon>
        <taxon>Bacteroidales</taxon>
        <taxon>Odoribacteraceae</taxon>
        <taxon>Butyricimonas</taxon>
    </lineage>
</organism>
<feature type="transmembrane region" description="Helical" evidence="1">
    <location>
        <begin position="104"/>
        <end position="124"/>
    </location>
</feature>
<proteinExistence type="predicted"/>
<name>A0ABR7D4T3_9BACT</name>
<dbReference type="Pfam" id="PF04246">
    <property type="entry name" value="RseC_MucC"/>
    <property type="match status" value="1"/>
</dbReference>
<dbReference type="RefSeq" id="WP_186977904.1">
    <property type="nucleotide sequence ID" value="NZ_JACOOH010000008.1"/>
</dbReference>
<dbReference type="InterPro" id="IPR007359">
    <property type="entry name" value="SigmaE_reg_RseC_MucC"/>
</dbReference>
<evidence type="ECO:0000313" key="3">
    <source>
        <dbReference type="Proteomes" id="UP000646484"/>
    </source>
</evidence>
<accession>A0ABR7D4T3</accession>
<sequence>MAAKDTIEHDGIVIKVENNAIIVQIQNQSACASCHSKGACGLSEVAQKNITAEKPNVPVAVGDKVIVTASTRNAMLSVAFAYIIPSALIIVLLALLITAGTSEVIAAAIVLLAVAVYFVILYLCRNSFTRKIKFKVKIA</sequence>
<dbReference type="Proteomes" id="UP000646484">
    <property type="component" value="Unassembled WGS sequence"/>
</dbReference>